<dbReference type="AlphaFoldDB" id="A0ABD2RCK6"/>
<gene>
    <name evidence="2" type="ORF">AABB24_033758</name>
</gene>
<accession>A0ABD2RCK6</accession>
<reference evidence="2 3" key="1">
    <citation type="submission" date="2024-05" db="EMBL/GenBank/DDBJ databases">
        <title>De novo assembly of an allotetraploid wild potato.</title>
        <authorList>
            <person name="Hosaka A.J."/>
        </authorList>
    </citation>
    <scope>NUCLEOTIDE SEQUENCE [LARGE SCALE GENOMIC DNA]</scope>
    <source>
        <tissue evidence="2">Young leaves</tissue>
    </source>
</reference>
<keyword evidence="3" id="KW-1185">Reference proteome</keyword>
<comment type="caution">
    <text evidence="2">The sequence shown here is derived from an EMBL/GenBank/DDBJ whole genome shotgun (WGS) entry which is preliminary data.</text>
</comment>
<protein>
    <submittedName>
        <fullName evidence="2">Uncharacterized protein</fullName>
    </submittedName>
</protein>
<feature type="region of interest" description="Disordered" evidence="1">
    <location>
        <begin position="1"/>
        <end position="20"/>
    </location>
</feature>
<dbReference type="EMBL" id="JBJKTR010000020">
    <property type="protein sequence ID" value="KAL3329568.1"/>
    <property type="molecule type" value="Genomic_DNA"/>
</dbReference>
<feature type="compositionally biased region" description="Polar residues" evidence="1">
    <location>
        <begin position="78"/>
        <end position="89"/>
    </location>
</feature>
<sequence length="193" mass="21721">MAQKQPPPNHPEIRRSSGNLKTPICFLPFLGEILPETPPNRAVNDNNNTTANQMKPLPEKHNEISSTSPPPPLKQPHCSPSQPTRLTQPFPTPKPPKDHNFPLFSLDPPNRPSNSAAQITLLPSSLLDFHLFCRISREPASSKLRLQLRRDSIIGGNEPDLTNKYTELLLIGSIRTKFELYYLFIILYISMLG</sequence>
<feature type="non-terminal residue" evidence="2">
    <location>
        <position position="193"/>
    </location>
</feature>
<feature type="compositionally biased region" description="Pro residues" evidence="1">
    <location>
        <begin position="1"/>
        <end position="10"/>
    </location>
</feature>
<dbReference type="Proteomes" id="UP001627284">
    <property type="component" value="Unassembled WGS sequence"/>
</dbReference>
<feature type="region of interest" description="Disordered" evidence="1">
    <location>
        <begin position="33"/>
        <end position="97"/>
    </location>
</feature>
<evidence type="ECO:0000313" key="3">
    <source>
        <dbReference type="Proteomes" id="UP001627284"/>
    </source>
</evidence>
<organism evidence="2 3">
    <name type="scientific">Solanum stoloniferum</name>
    <dbReference type="NCBI Taxonomy" id="62892"/>
    <lineage>
        <taxon>Eukaryota</taxon>
        <taxon>Viridiplantae</taxon>
        <taxon>Streptophyta</taxon>
        <taxon>Embryophyta</taxon>
        <taxon>Tracheophyta</taxon>
        <taxon>Spermatophyta</taxon>
        <taxon>Magnoliopsida</taxon>
        <taxon>eudicotyledons</taxon>
        <taxon>Gunneridae</taxon>
        <taxon>Pentapetalae</taxon>
        <taxon>asterids</taxon>
        <taxon>lamiids</taxon>
        <taxon>Solanales</taxon>
        <taxon>Solanaceae</taxon>
        <taxon>Solanoideae</taxon>
        <taxon>Solaneae</taxon>
        <taxon>Solanum</taxon>
    </lineage>
</organism>
<evidence type="ECO:0000256" key="1">
    <source>
        <dbReference type="SAM" id="MobiDB-lite"/>
    </source>
</evidence>
<name>A0ABD2RCK6_9SOLN</name>
<feature type="compositionally biased region" description="Polar residues" evidence="1">
    <location>
        <begin position="43"/>
        <end position="53"/>
    </location>
</feature>
<proteinExistence type="predicted"/>
<evidence type="ECO:0000313" key="2">
    <source>
        <dbReference type="EMBL" id="KAL3329568.1"/>
    </source>
</evidence>